<evidence type="ECO:0000313" key="1">
    <source>
        <dbReference type="EMBL" id="MBD2543118.1"/>
    </source>
</evidence>
<accession>A0ABR8EA99</accession>
<dbReference type="EMBL" id="JACJSK010000005">
    <property type="protein sequence ID" value="MBD2543118.1"/>
    <property type="molecule type" value="Genomic_DNA"/>
</dbReference>
<comment type="caution">
    <text evidence="1">The sequence shown here is derived from an EMBL/GenBank/DDBJ whole genome shotgun (WGS) entry which is preliminary data.</text>
</comment>
<reference evidence="1 2" key="1">
    <citation type="journal article" date="2020" name="ISME J.">
        <title>Comparative genomics reveals insights into cyanobacterial evolution and habitat adaptation.</title>
        <authorList>
            <person name="Chen M.Y."/>
            <person name="Teng W.K."/>
            <person name="Zhao L."/>
            <person name="Hu C.X."/>
            <person name="Zhou Y.K."/>
            <person name="Han B.P."/>
            <person name="Song L.R."/>
            <person name="Shu W.S."/>
        </authorList>
    </citation>
    <scope>NUCLEOTIDE SEQUENCE [LARGE SCALE GENOMIC DNA]</scope>
    <source>
        <strain evidence="1 2">FACHB-1370</strain>
    </source>
</reference>
<proteinExistence type="predicted"/>
<name>A0ABR8EA99_9CYAN</name>
<evidence type="ECO:0000313" key="2">
    <source>
        <dbReference type="Proteomes" id="UP000641954"/>
    </source>
</evidence>
<organism evidence="1 2">
    <name type="scientific">Planktothricoides raciborskii FACHB-1370</name>
    <dbReference type="NCBI Taxonomy" id="2949576"/>
    <lineage>
        <taxon>Bacteria</taxon>
        <taxon>Bacillati</taxon>
        <taxon>Cyanobacteriota</taxon>
        <taxon>Cyanophyceae</taxon>
        <taxon>Oscillatoriophycideae</taxon>
        <taxon>Oscillatoriales</taxon>
        <taxon>Oscillatoriaceae</taxon>
        <taxon>Planktothricoides</taxon>
    </lineage>
</organism>
<evidence type="ECO:0008006" key="3">
    <source>
        <dbReference type="Google" id="ProtNLM"/>
    </source>
</evidence>
<sequence>MNSDTSFVRANGQKAPTTFHLYGRMARKPLRLFTCTGEWPESPYDFSLLTVPRSPTNQQPTTTNQQPSL</sequence>
<gene>
    <name evidence="1" type="ORF">H6G72_04480</name>
</gene>
<keyword evidence="2" id="KW-1185">Reference proteome</keyword>
<protein>
    <recommendedName>
        <fullName evidence="3">Transposase</fullName>
    </recommendedName>
</protein>
<dbReference type="Proteomes" id="UP000641954">
    <property type="component" value="Unassembled WGS sequence"/>
</dbReference>